<keyword evidence="1" id="KW-0808">Transferase</keyword>
<feature type="domain" description="N-acetyltransferase" evidence="3">
    <location>
        <begin position="170"/>
        <end position="327"/>
    </location>
</feature>
<dbReference type="Pfam" id="PF00583">
    <property type="entry name" value="Acetyltransf_1"/>
    <property type="match status" value="1"/>
</dbReference>
<evidence type="ECO:0000313" key="4">
    <source>
        <dbReference type="EMBL" id="WSB10125.1"/>
    </source>
</evidence>
<dbReference type="SUPFAM" id="SSF55729">
    <property type="entry name" value="Acyl-CoA N-acyltransferases (Nat)"/>
    <property type="match status" value="1"/>
</dbReference>
<dbReference type="InterPro" id="IPR050832">
    <property type="entry name" value="Bact_Acetyltransf"/>
</dbReference>
<keyword evidence="2" id="KW-0012">Acyltransferase</keyword>
<evidence type="ECO:0000313" key="5">
    <source>
        <dbReference type="Proteomes" id="UP001356428"/>
    </source>
</evidence>
<dbReference type="InterPro" id="IPR000182">
    <property type="entry name" value="GNAT_dom"/>
</dbReference>
<dbReference type="PANTHER" id="PTHR43877">
    <property type="entry name" value="AMINOALKYLPHOSPHONATE N-ACETYLTRANSFERASE-RELATED-RELATED"/>
    <property type="match status" value="1"/>
</dbReference>
<evidence type="ECO:0000259" key="3">
    <source>
        <dbReference type="PROSITE" id="PS51186"/>
    </source>
</evidence>
<dbReference type="EMBL" id="CP109083">
    <property type="protein sequence ID" value="WSB10125.1"/>
    <property type="molecule type" value="Genomic_DNA"/>
</dbReference>
<accession>A0ABZ1F1I0</accession>
<sequence>MNERLLAGPVSDPTALLTERHNRRWARIDSRVAPLPSLADDTGLVISHGKDATAAGRIAEYRFGENTYEALWGPLLRHVLQVRVTGQDPAAALDEVLAELLGAPATPGDGPGAEPGNDQAAVLTWPSLDTICVAPLVRHGFAPLTSLVHRWLEGLPEAVSEASVRFALPSDLEWLTGQAEQLHLFESRLGVLPRRPALRALLAEELASALTDEHSFVLVSVADGAPVGFLHGQFPHGAWIERQVTTEPTGYLSRLFVVPEARGRSVGRALIAAAHEALRARGARSVLLHHSLHNPLAAPLWARVGYRPVLTTWTRRPGAAAERGPGTHIGEDGKE</sequence>
<reference evidence="4 5" key="1">
    <citation type="submission" date="2022-10" db="EMBL/GenBank/DDBJ databases">
        <title>The complete genomes of actinobacterial strains from the NBC collection.</title>
        <authorList>
            <person name="Joergensen T.S."/>
            <person name="Alvarez Arevalo M."/>
            <person name="Sterndorff E.B."/>
            <person name="Faurdal D."/>
            <person name="Vuksanovic O."/>
            <person name="Mourched A.-S."/>
            <person name="Charusanti P."/>
            <person name="Shaw S."/>
            <person name="Blin K."/>
            <person name="Weber T."/>
        </authorList>
    </citation>
    <scope>NUCLEOTIDE SEQUENCE [LARGE SCALE GENOMIC DNA]</scope>
    <source>
        <strain evidence="4 5">NBC 01792</strain>
    </source>
</reference>
<dbReference type="InterPro" id="IPR016181">
    <property type="entry name" value="Acyl_CoA_acyltransferase"/>
</dbReference>
<proteinExistence type="predicted"/>
<protein>
    <submittedName>
        <fullName evidence="4">GNAT family N-acetyltransferase</fullName>
    </submittedName>
</protein>
<dbReference type="CDD" id="cd04301">
    <property type="entry name" value="NAT_SF"/>
    <property type="match status" value="1"/>
</dbReference>
<dbReference type="RefSeq" id="WP_326703718.1">
    <property type="nucleotide sequence ID" value="NZ_CP108861.1"/>
</dbReference>
<keyword evidence="5" id="KW-1185">Reference proteome</keyword>
<evidence type="ECO:0000256" key="2">
    <source>
        <dbReference type="ARBA" id="ARBA00023315"/>
    </source>
</evidence>
<name>A0ABZ1F1I0_9ACTN</name>
<dbReference type="Gene3D" id="3.40.630.30">
    <property type="match status" value="1"/>
</dbReference>
<gene>
    <name evidence="4" type="ORF">OG849_24250</name>
</gene>
<dbReference type="Proteomes" id="UP001356428">
    <property type="component" value="Chromosome"/>
</dbReference>
<dbReference type="PROSITE" id="PS51186">
    <property type="entry name" value="GNAT"/>
    <property type="match status" value="1"/>
</dbReference>
<evidence type="ECO:0000256" key="1">
    <source>
        <dbReference type="ARBA" id="ARBA00022679"/>
    </source>
</evidence>
<organism evidence="4 5">
    <name type="scientific">Streptomyces cyaneofuscatus</name>
    <dbReference type="NCBI Taxonomy" id="66883"/>
    <lineage>
        <taxon>Bacteria</taxon>
        <taxon>Bacillati</taxon>
        <taxon>Actinomycetota</taxon>
        <taxon>Actinomycetes</taxon>
        <taxon>Kitasatosporales</taxon>
        <taxon>Streptomycetaceae</taxon>
        <taxon>Streptomyces</taxon>
    </lineage>
</organism>